<sequence length="549" mass="60601">MDNTKETGKVTILGITLPPETYAVLKSQISPKSLNEVTFKECIDSLVKVLAPKNVVITERFKLGHCRQPTTESVTEYIVAIKLIATTCKYEDFLDEALRDRLVSGMLSEQMVRRLLAESEELKFAEAVKVVMDMDAVAKSAALMSGEKSGEVNVIAEPACFRQLAIEDVQYAGASRGRSQHPPQWGGFTRQPYRETDSQNGALTLKKQDPQNACSCGIHHQSGSCPAWRWICYNYGRLRHIAKACHNSKVNDSSVLSLVCAYVLGVPVEPASVGTKVNCVEILFVVNTGIRISTKKKLGANAITPFPGELRAANRTGLQVNGVVPLSVTDEVSGSLHKLSLLVARDLSAPVLLGRDWLSSLRPGWQDHLLANSQVFSVHVVGASGVANRAEVLVDLKSKYTEAFYVVNNDRPISGFKVNINLKGSAIPVFHRAYDVPYALVQNLKEEFLALWASPIIVVPNKSGQIRLCMDLKATGNPHLGVYQYPLRRAGGIFNKFVRHQMFCPLDLTQAYLQLEVVTCRELLTINTINWLYRFNRLVFGLSSAPAIF</sequence>
<evidence type="ECO:0000313" key="3">
    <source>
        <dbReference type="Proteomes" id="UP001159363"/>
    </source>
</evidence>
<accession>A0ABQ9HNP8</accession>
<dbReference type="Gene3D" id="3.10.10.10">
    <property type="entry name" value="HIV Type 1 Reverse Transcriptase, subunit A, domain 1"/>
    <property type="match status" value="1"/>
</dbReference>
<feature type="region of interest" description="Disordered" evidence="1">
    <location>
        <begin position="174"/>
        <end position="193"/>
    </location>
</feature>
<name>A0ABQ9HNP8_9NEOP</name>
<evidence type="ECO:0000256" key="1">
    <source>
        <dbReference type="SAM" id="MobiDB-lite"/>
    </source>
</evidence>
<reference evidence="2 3" key="1">
    <citation type="submission" date="2023-02" db="EMBL/GenBank/DDBJ databases">
        <title>LHISI_Scaffold_Assembly.</title>
        <authorList>
            <person name="Stuart O.P."/>
            <person name="Cleave R."/>
            <person name="Magrath M.J.L."/>
            <person name="Mikheyev A.S."/>
        </authorList>
    </citation>
    <scope>NUCLEOTIDE SEQUENCE [LARGE SCALE GENOMIC DNA]</scope>
    <source>
        <strain evidence="2">Daus_M_001</strain>
        <tissue evidence="2">Leg muscle</tissue>
    </source>
</reference>
<keyword evidence="3" id="KW-1185">Reference proteome</keyword>
<dbReference type="InterPro" id="IPR043502">
    <property type="entry name" value="DNA/RNA_pol_sf"/>
</dbReference>
<evidence type="ECO:0000313" key="2">
    <source>
        <dbReference type="EMBL" id="KAJ8886004.1"/>
    </source>
</evidence>
<dbReference type="Proteomes" id="UP001159363">
    <property type="component" value="Chromosome X"/>
</dbReference>
<dbReference type="Gene3D" id="3.30.70.270">
    <property type="match status" value="1"/>
</dbReference>
<comment type="caution">
    <text evidence="2">The sequence shown here is derived from an EMBL/GenBank/DDBJ whole genome shotgun (WGS) entry which is preliminary data.</text>
</comment>
<dbReference type="CDD" id="cd00303">
    <property type="entry name" value="retropepsin_like"/>
    <property type="match status" value="1"/>
</dbReference>
<dbReference type="InterPro" id="IPR043128">
    <property type="entry name" value="Rev_trsase/Diguanyl_cyclase"/>
</dbReference>
<dbReference type="PANTHER" id="PTHR37984">
    <property type="entry name" value="PROTEIN CBG26694"/>
    <property type="match status" value="1"/>
</dbReference>
<protein>
    <recommendedName>
        <fullName evidence="4">Reverse transcriptase domain-containing protein</fullName>
    </recommendedName>
</protein>
<dbReference type="InterPro" id="IPR050951">
    <property type="entry name" value="Retrovirus_Pol_polyprotein"/>
</dbReference>
<dbReference type="EMBL" id="JARBHB010000004">
    <property type="protein sequence ID" value="KAJ8886004.1"/>
    <property type="molecule type" value="Genomic_DNA"/>
</dbReference>
<gene>
    <name evidence="2" type="ORF">PR048_012210</name>
</gene>
<organism evidence="2 3">
    <name type="scientific">Dryococelus australis</name>
    <dbReference type="NCBI Taxonomy" id="614101"/>
    <lineage>
        <taxon>Eukaryota</taxon>
        <taxon>Metazoa</taxon>
        <taxon>Ecdysozoa</taxon>
        <taxon>Arthropoda</taxon>
        <taxon>Hexapoda</taxon>
        <taxon>Insecta</taxon>
        <taxon>Pterygota</taxon>
        <taxon>Neoptera</taxon>
        <taxon>Polyneoptera</taxon>
        <taxon>Phasmatodea</taxon>
        <taxon>Verophasmatodea</taxon>
        <taxon>Anareolatae</taxon>
        <taxon>Phasmatidae</taxon>
        <taxon>Eurycanthinae</taxon>
        <taxon>Dryococelus</taxon>
    </lineage>
</organism>
<proteinExistence type="predicted"/>
<dbReference type="SUPFAM" id="SSF56672">
    <property type="entry name" value="DNA/RNA polymerases"/>
    <property type="match status" value="1"/>
</dbReference>
<evidence type="ECO:0008006" key="4">
    <source>
        <dbReference type="Google" id="ProtNLM"/>
    </source>
</evidence>
<dbReference type="PANTHER" id="PTHR37984:SF13">
    <property type="entry name" value="RIBONUCLEASE H"/>
    <property type="match status" value="1"/>
</dbReference>